<keyword evidence="2" id="KW-0645">Protease</keyword>
<feature type="domain" description="Peptidase M16 C-terminal" evidence="1">
    <location>
        <begin position="188"/>
        <end position="363"/>
    </location>
</feature>
<evidence type="ECO:0000313" key="2">
    <source>
        <dbReference type="EMBL" id="KHF38670.1"/>
    </source>
</evidence>
<organism evidence="2 3">
    <name type="scientific">Halalkalibacter okhensis</name>
    <dbReference type="NCBI Taxonomy" id="333138"/>
    <lineage>
        <taxon>Bacteria</taxon>
        <taxon>Bacillati</taxon>
        <taxon>Bacillota</taxon>
        <taxon>Bacilli</taxon>
        <taxon>Bacillales</taxon>
        <taxon>Bacillaceae</taxon>
        <taxon>Halalkalibacter</taxon>
    </lineage>
</organism>
<keyword evidence="2" id="KW-0378">Hydrolase</keyword>
<dbReference type="GO" id="GO:0008233">
    <property type="term" value="F:peptidase activity"/>
    <property type="evidence" value="ECO:0007669"/>
    <property type="project" value="UniProtKB-KW"/>
</dbReference>
<keyword evidence="3" id="KW-1185">Reference proteome</keyword>
<dbReference type="Proteomes" id="UP000030832">
    <property type="component" value="Unassembled WGS sequence"/>
</dbReference>
<evidence type="ECO:0000313" key="3">
    <source>
        <dbReference type="Proteomes" id="UP000030832"/>
    </source>
</evidence>
<dbReference type="GO" id="GO:0046872">
    <property type="term" value="F:metal ion binding"/>
    <property type="evidence" value="ECO:0007669"/>
    <property type="project" value="InterPro"/>
</dbReference>
<accession>A0A0B0IBI7</accession>
<proteinExistence type="predicted"/>
<dbReference type="InterPro" id="IPR011249">
    <property type="entry name" value="Metalloenz_LuxS/M16"/>
</dbReference>
<name>A0A0B0IBI7_9BACI</name>
<dbReference type="OrthoDB" id="9762085at2"/>
<sequence length="430" mass="49139">MIDLTQLEERIHEVKGLTVHSMNTNKYKTNSLILMMKAPLTKETVAMRALLPHVLQNGTANSPSRKQLRERLDDMYGAMLSTDVQKKGEEHVISIRLDVANERYLSDTTPLFDHAISLLAEVILQPQLEDGRFVSSVVESEKRSLKQRIQSVYDDKMRYANVRVTEEMCKGEPFALTAFGTEDEVDAITAGSIYTYYQDVLKNNQFDLYMVGAIEEEQAIKSVTEKFSALLERDKSTFETTASPEVKEINVVNDEQDVKQGKLHMGFRTYTTYADDDYVAMQVCNGLYGAFSHSKLFINVREKESLAYYAASRFESHKGIMMVMSGIEFAKYDRAVEIIKEQFEAMKQGEFTEAEVEQTKAMLKNQLLETADVARGLVELSYHQVVSGKKRSIDEWMHQIDQVTKEDIVRVAQNVKLDTIYFLKGKEENQ</sequence>
<dbReference type="InterPro" id="IPR007863">
    <property type="entry name" value="Peptidase_M16_C"/>
</dbReference>
<dbReference type="STRING" id="333138.LQ50_19955"/>
<dbReference type="PANTHER" id="PTHR11851:SF186">
    <property type="entry name" value="INACTIVE METALLOPROTEASE YMFF-RELATED"/>
    <property type="match status" value="1"/>
</dbReference>
<dbReference type="Gene3D" id="3.30.830.10">
    <property type="entry name" value="Metalloenzyme, LuxS/M16 peptidase-like"/>
    <property type="match status" value="2"/>
</dbReference>
<evidence type="ECO:0000259" key="1">
    <source>
        <dbReference type="Pfam" id="PF05193"/>
    </source>
</evidence>
<protein>
    <submittedName>
        <fullName evidence="2">Zinc protease</fullName>
    </submittedName>
</protein>
<reference evidence="2 3" key="1">
    <citation type="submission" date="2014-09" db="EMBL/GenBank/DDBJ databases">
        <title>Genome sequencing and annotation of Bacillus Okhensis strain Kh10-101T.</title>
        <authorList>
            <person name="Prakash J.S."/>
        </authorList>
    </citation>
    <scope>NUCLEOTIDE SEQUENCE [LARGE SCALE GENOMIC DNA]</scope>
    <source>
        <strain evidence="3">Kh10-101T</strain>
    </source>
</reference>
<dbReference type="AlphaFoldDB" id="A0A0B0IBI7"/>
<dbReference type="EMBL" id="JRJU01000033">
    <property type="protein sequence ID" value="KHF38670.1"/>
    <property type="molecule type" value="Genomic_DNA"/>
</dbReference>
<dbReference type="SUPFAM" id="SSF63411">
    <property type="entry name" value="LuxS/MPP-like metallohydrolase"/>
    <property type="match status" value="2"/>
</dbReference>
<dbReference type="eggNOG" id="COG0612">
    <property type="taxonomic scope" value="Bacteria"/>
</dbReference>
<dbReference type="Pfam" id="PF05193">
    <property type="entry name" value="Peptidase_M16_C"/>
    <property type="match status" value="1"/>
</dbReference>
<gene>
    <name evidence="2" type="ORF">LQ50_19955</name>
</gene>
<comment type="caution">
    <text evidence="2">The sequence shown here is derived from an EMBL/GenBank/DDBJ whole genome shotgun (WGS) entry which is preliminary data.</text>
</comment>
<dbReference type="InterPro" id="IPR050361">
    <property type="entry name" value="MPP/UQCRC_Complex"/>
</dbReference>
<dbReference type="PANTHER" id="PTHR11851">
    <property type="entry name" value="METALLOPROTEASE"/>
    <property type="match status" value="1"/>
</dbReference>
<dbReference type="GO" id="GO:0006508">
    <property type="term" value="P:proteolysis"/>
    <property type="evidence" value="ECO:0007669"/>
    <property type="project" value="UniProtKB-KW"/>
</dbReference>
<dbReference type="NCBIfam" id="NF047422">
    <property type="entry name" value="YfmF_fam"/>
    <property type="match status" value="1"/>
</dbReference>